<dbReference type="Pfam" id="PF05572">
    <property type="entry name" value="Peptidase_M43"/>
    <property type="match status" value="1"/>
</dbReference>
<comment type="similarity">
    <text evidence="1">Belongs to the peptidase M43B family.</text>
</comment>
<name>A0A8B9FX06_9PSIT</name>
<reference evidence="9" key="1">
    <citation type="submission" date="2025-08" db="UniProtKB">
        <authorList>
            <consortium name="Ensembl"/>
        </authorList>
    </citation>
    <scope>IDENTIFICATION</scope>
</reference>
<keyword evidence="4 6" id="KW-1015">Disulfide bond</keyword>
<dbReference type="Proteomes" id="UP000694522">
    <property type="component" value="Unplaced"/>
</dbReference>
<evidence type="ECO:0000313" key="10">
    <source>
        <dbReference type="Proteomes" id="UP000694522"/>
    </source>
</evidence>
<dbReference type="SMART" id="SM00004">
    <property type="entry name" value="NL"/>
    <property type="match status" value="2"/>
</dbReference>
<dbReference type="InterPro" id="IPR008754">
    <property type="entry name" value="Peptidase_M43"/>
</dbReference>
<evidence type="ECO:0000256" key="5">
    <source>
        <dbReference type="ARBA" id="ARBA00023180"/>
    </source>
</evidence>
<dbReference type="SMART" id="SM00560">
    <property type="entry name" value="LamGL"/>
    <property type="match status" value="1"/>
</dbReference>
<dbReference type="InterPro" id="IPR000800">
    <property type="entry name" value="Notch_dom"/>
</dbReference>
<dbReference type="Pfam" id="PF25900">
    <property type="entry name" value="PAPPA"/>
    <property type="match status" value="1"/>
</dbReference>
<dbReference type="SMART" id="SM00032">
    <property type="entry name" value="CCP"/>
    <property type="match status" value="3"/>
</dbReference>
<dbReference type="Gene3D" id="3.40.390.10">
    <property type="entry name" value="Collagenase (Catalytic Domain)"/>
    <property type="match status" value="1"/>
</dbReference>
<evidence type="ECO:0000259" key="8">
    <source>
        <dbReference type="PROSITE" id="PS50923"/>
    </source>
</evidence>
<dbReference type="PANTHER" id="PTHR46130">
    <property type="entry name" value="LAMGL DOMAIN-CONTAINING PROTEIN"/>
    <property type="match status" value="1"/>
</dbReference>
<dbReference type="Gene3D" id="2.60.120.200">
    <property type="match status" value="1"/>
</dbReference>
<dbReference type="Ensembl" id="ENSACOT00000016523.1">
    <property type="protein sequence ID" value="ENSACOP00000015953.1"/>
    <property type="gene ID" value="ENSACOG00000011109.1"/>
</dbReference>
<dbReference type="Pfam" id="PF13385">
    <property type="entry name" value="Laminin_G_3"/>
    <property type="match status" value="1"/>
</dbReference>
<dbReference type="Gene3D" id="2.10.70.10">
    <property type="entry name" value="Complement Module, domain 1"/>
    <property type="match status" value="2"/>
</dbReference>
<dbReference type="FunFam" id="3.40.390.10:FF:000026">
    <property type="entry name" value="Pappalysin 1"/>
    <property type="match status" value="1"/>
</dbReference>
<evidence type="ECO:0000256" key="6">
    <source>
        <dbReference type="PROSITE-ProRule" id="PRU00302"/>
    </source>
</evidence>
<dbReference type="InterPro" id="IPR006558">
    <property type="entry name" value="LamG-like"/>
</dbReference>
<dbReference type="NCBIfam" id="TIGR02232">
    <property type="entry name" value="myxo_disulf_rpt"/>
    <property type="match status" value="1"/>
</dbReference>
<feature type="compositionally biased region" description="Low complexity" evidence="7">
    <location>
        <begin position="14"/>
        <end position="26"/>
    </location>
</feature>
<keyword evidence="5" id="KW-0325">Glycoprotein</keyword>
<dbReference type="GO" id="GO:0006508">
    <property type="term" value="P:proteolysis"/>
    <property type="evidence" value="ECO:0007669"/>
    <property type="project" value="TreeGrafter"/>
</dbReference>
<evidence type="ECO:0000256" key="2">
    <source>
        <dbReference type="ARBA" id="ARBA00022729"/>
    </source>
</evidence>
<dbReference type="CDD" id="cd00033">
    <property type="entry name" value="CCP"/>
    <property type="match status" value="2"/>
</dbReference>
<keyword evidence="6" id="KW-0768">Sushi</keyword>
<sequence>PGCRQKGIPAAVLSPSFSSSSSSSSSRRSRGEESGAGEKLGTAAPGEDAPALERQWGRGPQVPSRLRERQLSALYFSGGREQLAARPEALPDIPREEFTLEVWVKAEGGQSNPAIIAGVFDNCSHTASDKGWALGIRALQLGGKKDARFFFSLRTDRAATATEVTAYHRYRPKSWTHLAASYDGRWMTLYVDGARVGRAGGQGGPLHSAFMASCRTLLLGGNAWGTAHAFRGHLAGLALWRGALSQPQLQHPFLEGAARGAAGLALAAGFATPEERWAPFREGAFPQQWVLPSPPSPVLQPLGPPACGQTACDNVELVSHYNRHWPLRSGKVVRYRVVNLAEDDGGRPTVSQEQVWRQHRALSEAFRPYNISWQLSLLEVRNSSLRRRTVLLGCEPSKVGNERCDPECEHPLTGYDGGDCRRPGRCFSWKRRDGICHMECNNMLDDFDDGDCCDPQATDVARTCFDPDSPQRAYMSVKELKEALQLNSTHFLNVYFASSVREELAGAATWPWDKEALSHLGGVVLNPAYYGIHGHTNTMIHEVGHVLGLYHVFKGVSERESCDDPCRETTPSMETGDLCADTAPTPKSKLCRDPDPTNDTCGQTHFMGTPFNNYMSYTDDDCTNTFTPNQVARMHCYLDLVYQRWGQSKKPAPIPMPPMVTGQTQDSLSIYWLPPISSVIHEREQDTLCDNCAEDGTFRQYVHEASSPRVCDSSGYWTPEEAEGPPDVDQPCEPSLQAWSPELHLYHMNMTVPCPQPDGCILELRFLHPVYPDSLTLWTTYLSTGSPKSLSDIEILTEHGESIHLGPLDTFCDVPFTVKLNIPKKMSGVKVYTFDERMEIDTALLTSMPHSSLCSACKLIQYRVLRDPPFASGSPATPPQAHRLFIDTEVMPGQVYQYQVQAVSGTTSGEASPSLVHVHGAPYCGDGKVTTSLEEECDDGDLLDGDGCSRKCKKEKGFNCVGEPSLCYVHDGDGVCEPFEKTSSVLDCGPYTPDGYVDLWAAKAYASHHDAKFCPASLVTGEPVVKVSEGMDPKTELFSKAHAVKLGSRPAVPTSLLIFLASSGTIPSNQRNPRVAVQLSDIDGLNRFLGMYELSCQHNPLIINVSRGQEDPSHWAVSVLLNFSSPLVAIAAVALRTSTQPGFSDPTSCLLQHEEGHGHPCCSCVYGACAGSERCMRPLLAHAATLNCTSNGQRHMACTVACEKGFILRSDGALLSPRQEVVLMCSLGRWDRSVTCDPVDCGVPDQSHVYYAEFSCPKGTTYLQRCSFSCIHPAKLQGTNQWLTCLEDGLWSLPEAYCKLECDAPPVVANAKLLVPRCLQGNHDVGSVCRYKCKPGYHVAENAFLKVQCLESGQWEEGRCIPVVCEPPPPVFEGMYNCTQGFELDSQCVLNCKPREQQVSDLGSRDWPSAVPIICTKEGLWTEEFKLCESLRGTCPPPPELNFVEYKCEQGHGIGEDGWCDTINNRAYCQYDGGDCCSSTLSSRKVSEHLLQCWPGLRIKW</sequence>
<accession>A0A8B9FX06</accession>
<dbReference type="SUPFAM" id="SSF57535">
    <property type="entry name" value="Complement control module/SCR domain"/>
    <property type="match status" value="3"/>
</dbReference>
<evidence type="ECO:0000256" key="7">
    <source>
        <dbReference type="SAM" id="MobiDB-lite"/>
    </source>
</evidence>
<dbReference type="InterPro" id="IPR035976">
    <property type="entry name" value="Sushi/SCR/CCP_sf"/>
</dbReference>
<evidence type="ECO:0000256" key="4">
    <source>
        <dbReference type="ARBA" id="ARBA00023157"/>
    </source>
</evidence>
<keyword evidence="2" id="KW-0732">Signal</keyword>
<dbReference type="SUPFAM" id="SSF49899">
    <property type="entry name" value="Concanavalin A-like lectins/glucanases"/>
    <property type="match status" value="1"/>
</dbReference>
<feature type="region of interest" description="Disordered" evidence="7">
    <location>
        <begin position="1"/>
        <end position="64"/>
    </location>
</feature>
<keyword evidence="3" id="KW-0677">Repeat</keyword>
<dbReference type="InterPro" id="IPR011936">
    <property type="entry name" value="Myxo_disulph_rpt"/>
</dbReference>
<dbReference type="GO" id="GO:0005615">
    <property type="term" value="C:extracellular space"/>
    <property type="evidence" value="ECO:0007669"/>
    <property type="project" value="TreeGrafter"/>
</dbReference>
<dbReference type="GO" id="GO:0004222">
    <property type="term" value="F:metalloendopeptidase activity"/>
    <property type="evidence" value="ECO:0007669"/>
    <property type="project" value="TreeGrafter"/>
</dbReference>
<dbReference type="PANTHER" id="PTHR46130:SF1">
    <property type="entry name" value="PAPPALYSIN-2"/>
    <property type="match status" value="1"/>
</dbReference>
<dbReference type="InterPro" id="IPR024079">
    <property type="entry name" value="MetalloPept_cat_dom_sf"/>
</dbReference>
<evidence type="ECO:0000256" key="1">
    <source>
        <dbReference type="ARBA" id="ARBA00008721"/>
    </source>
</evidence>
<feature type="disulfide bond" evidence="6">
    <location>
        <begin position="1333"/>
        <end position="1360"/>
    </location>
</feature>
<dbReference type="InterPro" id="IPR000436">
    <property type="entry name" value="Sushi_SCR_CCP_dom"/>
</dbReference>
<proteinExistence type="inferred from homology"/>
<reference evidence="9" key="2">
    <citation type="submission" date="2025-09" db="UniProtKB">
        <authorList>
            <consortium name="Ensembl"/>
        </authorList>
    </citation>
    <scope>IDENTIFICATION</scope>
</reference>
<dbReference type="GO" id="GO:0007166">
    <property type="term" value="P:cell surface receptor signaling pathway"/>
    <property type="evidence" value="ECO:0007669"/>
    <property type="project" value="TreeGrafter"/>
</dbReference>
<dbReference type="InterPro" id="IPR058897">
    <property type="entry name" value="PAPPA_SD_C"/>
</dbReference>
<organism evidence="9 10">
    <name type="scientific">Amazona collaria</name>
    <name type="common">yellow-billed parrot</name>
    <dbReference type="NCBI Taxonomy" id="241587"/>
    <lineage>
        <taxon>Eukaryota</taxon>
        <taxon>Metazoa</taxon>
        <taxon>Chordata</taxon>
        <taxon>Craniata</taxon>
        <taxon>Vertebrata</taxon>
        <taxon>Euteleostomi</taxon>
        <taxon>Archelosauria</taxon>
        <taxon>Archosauria</taxon>
        <taxon>Dinosauria</taxon>
        <taxon>Saurischia</taxon>
        <taxon>Theropoda</taxon>
        <taxon>Coelurosauria</taxon>
        <taxon>Aves</taxon>
        <taxon>Neognathae</taxon>
        <taxon>Neoaves</taxon>
        <taxon>Telluraves</taxon>
        <taxon>Australaves</taxon>
        <taxon>Psittaciformes</taxon>
        <taxon>Psittacidae</taxon>
        <taxon>Amazona</taxon>
    </lineage>
</organism>
<evidence type="ECO:0000256" key="3">
    <source>
        <dbReference type="ARBA" id="ARBA00022737"/>
    </source>
</evidence>
<comment type="caution">
    <text evidence="6">Lacks conserved residue(s) required for the propagation of feature annotation.</text>
</comment>
<dbReference type="CDD" id="cd04275">
    <property type="entry name" value="ZnMc_pappalysin_like"/>
    <property type="match status" value="1"/>
</dbReference>
<dbReference type="InterPro" id="IPR013320">
    <property type="entry name" value="ConA-like_dom_sf"/>
</dbReference>
<feature type="domain" description="Sushi" evidence="8">
    <location>
        <begin position="1300"/>
        <end position="1362"/>
    </location>
</feature>
<dbReference type="PROSITE" id="PS50923">
    <property type="entry name" value="SUSHI"/>
    <property type="match status" value="1"/>
</dbReference>
<dbReference type="Pfam" id="PF00084">
    <property type="entry name" value="Sushi"/>
    <property type="match status" value="1"/>
</dbReference>
<keyword evidence="10" id="KW-1185">Reference proteome</keyword>
<dbReference type="Pfam" id="PF00066">
    <property type="entry name" value="Notch"/>
    <property type="match status" value="1"/>
</dbReference>
<protein>
    <submittedName>
        <fullName evidence="9">Pappalysin 2</fullName>
    </submittedName>
</protein>
<dbReference type="InterPro" id="IPR043543">
    <property type="entry name" value="PAPPA/PAPPA2"/>
</dbReference>
<dbReference type="SUPFAM" id="SSF55486">
    <property type="entry name" value="Metalloproteases ('zincins'), catalytic domain"/>
    <property type="match status" value="2"/>
</dbReference>
<evidence type="ECO:0000313" key="9">
    <source>
        <dbReference type="Ensembl" id="ENSACOP00000015953.1"/>
    </source>
</evidence>